<feature type="chain" id="PRO_5046008521" evidence="3">
    <location>
        <begin position="30"/>
        <end position="331"/>
    </location>
</feature>
<keyword evidence="5" id="KW-1185">Reference proteome</keyword>
<keyword evidence="1 3" id="KW-0732">Signal</keyword>
<proteinExistence type="predicted"/>
<dbReference type="PANTHER" id="PTHR30006">
    <property type="entry name" value="THIAMINE-BINDING PERIPLASMIC PROTEIN-RELATED"/>
    <property type="match status" value="1"/>
</dbReference>
<feature type="signal peptide" evidence="3">
    <location>
        <begin position="1"/>
        <end position="29"/>
    </location>
</feature>
<dbReference type="InterPro" id="IPR006059">
    <property type="entry name" value="SBP"/>
</dbReference>
<evidence type="ECO:0000313" key="4">
    <source>
        <dbReference type="EMBL" id="MFD2259514.1"/>
    </source>
</evidence>
<dbReference type="Gene3D" id="3.40.190.10">
    <property type="entry name" value="Periplasmic binding protein-like II"/>
    <property type="match status" value="2"/>
</dbReference>
<keyword evidence="2" id="KW-0574">Periplasm</keyword>
<dbReference type="EMBL" id="JBHUIR010000020">
    <property type="protein sequence ID" value="MFD2259514.1"/>
    <property type="molecule type" value="Genomic_DNA"/>
</dbReference>
<dbReference type="RefSeq" id="WP_345098571.1">
    <property type="nucleotide sequence ID" value="NZ_BAABGS010000018.1"/>
</dbReference>
<comment type="caution">
    <text evidence="4">The sequence shown here is derived from an EMBL/GenBank/DDBJ whole genome shotgun (WGS) entry which is preliminary data.</text>
</comment>
<dbReference type="Proteomes" id="UP001597373">
    <property type="component" value="Unassembled WGS sequence"/>
</dbReference>
<dbReference type="InterPro" id="IPR026045">
    <property type="entry name" value="Ferric-bd"/>
</dbReference>
<dbReference type="PROSITE" id="PS51318">
    <property type="entry name" value="TAT"/>
    <property type="match status" value="1"/>
</dbReference>
<dbReference type="InterPro" id="IPR006311">
    <property type="entry name" value="TAT_signal"/>
</dbReference>
<evidence type="ECO:0000256" key="3">
    <source>
        <dbReference type="SAM" id="SignalP"/>
    </source>
</evidence>
<evidence type="ECO:0000313" key="5">
    <source>
        <dbReference type="Proteomes" id="UP001597373"/>
    </source>
</evidence>
<dbReference type="Pfam" id="PF13416">
    <property type="entry name" value="SBP_bac_8"/>
    <property type="match status" value="1"/>
</dbReference>
<evidence type="ECO:0000256" key="1">
    <source>
        <dbReference type="ARBA" id="ARBA00022729"/>
    </source>
</evidence>
<dbReference type="SUPFAM" id="SSF53850">
    <property type="entry name" value="Periplasmic binding protein-like II"/>
    <property type="match status" value="1"/>
</dbReference>
<accession>A0ABW5DHW7</accession>
<dbReference type="PIRSF" id="PIRSF002825">
    <property type="entry name" value="CfbpA"/>
    <property type="match status" value="1"/>
</dbReference>
<sequence>MKLTRRQFGKGAAGLLAMAATGTSLPARADSGRVVLYNPGGAKLADALVAAFNKHHPDITVDVINAGVGELFTRIEAESASPNGDVLMGASVEAYKDKPDLFEPYLTADDAAYPREFVGENSLYYGLDLLLQTFMINTDRMSEEEAPKSWADLADPKYKGRIVLANPSLSGSAYGQFGQLLQLYGWDVAAKVVENATFLNSSQLVWQGVAKGEYDMCVINDNNVVSLAREGYPVKAIYPSEGVALRFSANAMIKGAPNQENAKKLLDFLNSKEAHEISVGITNRRSVRPDVAPPEGQLPFDQIKAFVYDDAKAAAEREENLRKFDELFALK</sequence>
<name>A0ABW5DHW7_9HYPH</name>
<dbReference type="PANTHER" id="PTHR30006:SF24">
    <property type="entry name" value="SLL0237 PROTEIN"/>
    <property type="match status" value="1"/>
</dbReference>
<evidence type="ECO:0000256" key="2">
    <source>
        <dbReference type="ARBA" id="ARBA00022764"/>
    </source>
</evidence>
<gene>
    <name evidence="4" type="ORF">ACFSMZ_07020</name>
</gene>
<reference evidence="5" key="1">
    <citation type="journal article" date="2019" name="Int. J. Syst. Evol. Microbiol.">
        <title>The Global Catalogue of Microorganisms (GCM) 10K type strain sequencing project: providing services to taxonomists for standard genome sequencing and annotation.</title>
        <authorList>
            <consortium name="The Broad Institute Genomics Platform"/>
            <consortium name="The Broad Institute Genome Sequencing Center for Infectious Disease"/>
            <person name="Wu L."/>
            <person name="Ma J."/>
        </authorList>
    </citation>
    <scope>NUCLEOTIDE SEQUENCE [LARGE SCALE GENOMIC DNA]</scope>
    <source>
        <strain evidence="5">KCTC 23707</strain>
    </source>
</reference>
<protein>
    <submittedName>
        <fullName evidence="4">Extracellular solute-binding protein</fullName>
    </submittedName>
</protein>
<organism evidence="4 5">
    <name type="scientific">Chelativorans composti</name>
    <dbReference type="NCBI Taxonomy" id="768533"/>
    <lineage>
        <taxon>Bacteria</taxon>
        <taxon>Pseudomonadati</taxon>
        <taxon>Pseudomonadota</taxon>
        <taxon>Alphaproteobacteria</taxon>
        <taxon>Hyphomicrobiales</taxon>
        <taxon>Phyllobacteriaceae</taxon>
        <taxon>Chelativorans</taxon>
    </lineage>
</organism>